<protein>
    <submittedName>
        <fullName evidence="1">Uncharacterized protein</fullName>
    </submittedName>
</protein>
<gene>
    <name evidence="1" type="ORF">FA13DRAFT_175188</name>
</gene>
<proteinExistence type="predicted"/>
<accession>A0A4Y7SG92</accession>
<dbReference type="AlphaFoldDB" id="A0A4Y7SG92"/>
<sequence>MHSLPPCLVAFHPISSTPTHVRPHLVQLHLPPPCSLRDLPLYPKSPPHLTHSPLFLFLWPSRGPSSLLTPFSLSELLSPSCIVQGHEGERHASYEAQLGNQSLEQCNGGGLCGG</sequence>
<evidence type="ECO:0000313" key="2">
    <source>
        <dbReference type="Proteomes" id="UP000298030"/>
    </source>
</evidence>
<reference evidence="1 2" key="1">
    <citation type="journal article" date="2019" name="Nat. Ecol. Evol.">
        <title>Megaphylogeny resolves global patterns of mushroom evolution.</title>
        <authorList>
            <person name="Varga T."/>
            <person name="Krizsan K."/>
            <person name="Foldi C."/>
            <person name="Dima B."/>
            <person name="Sanchez-Garcia M."/>
            <person name="Sanchez-Ramirez S."/>
            <person name="Szollosi G.J."/>
            <person name="Szarkandi J.G."/>
            <person name="Papp V."/>
            <person name="Albert L."/>
            <person name="Andreopoulos W."/>
            <person name="Angelini C."/>
            <person name="Antonin V."/>
            <person name="Barry K.W."/>
            <person name="Bougher N.L."/>
            <person name="Buchanan P."/>
            <person name="Buyck B."/>
            <person name="Bense V."/>
            <person name="Catcheside P."/>
            <person name="Chovatia M."/>
            <person name="Cooper J."/>
            <person name="Damon W."/>
            <person name="Desjardin D."/>
            <person name="Finy P."/>
            <person name="Geml J."/>
            <person name="Haridas S."/>
            <person name="Hughes K."/>
            <person name="Justo A."/>
            <person name="Karasinski D."/>
            <person name="Kautmanova I."/>
            <person name="Kiss B."/>
            <person name="Kocsube S."/>
            <person name="Kotiranta H."/>
            <person name="LaButti K.M."/>
            <person name="Lechner B.E."/>
            <person name="Liimatainen K."/>
            <person name="Lipzen A."/>
            <person name="Lukacs Z."/>
            <person name="Mihaltcheva S."/>
            <person name="Morgado L.N."/>
            <person name="Niskanen T."/>
            <person name="Noordeloos M.E."/>
            <person name="Ohm R.A."/>
            <person name="Ortiz-Santana B."/>
            <person name="Ovrebo C."/>
            <person name="Racz N."/>
            <person name="Riley R."/>
            <person name="Savchenko A."/>
            <person name="Shiryaev A."/>
            <person name="Soop K."/>
            <person name="Spirin V."/>
            <person name="Szebenyi C."/>
            <person name="Tomsovsky M."/>
            <person name="Tulloss R.E."/>
            <person name="Uehling J."/>
            <person name="Grigoriev I.V."/>
            <person name="Vagvolgyi C."/>
            <person name="Papp T."/>
            <person name="Martin F.M."/>
            <person name="Miettinen O."/>
            <person name="Hibbett D.S."/>
            <person name="Nagy L.G."/>
        </authorList>
    </citation>
    <scope>NUCLEOTIDE SEQUENCE [LARGE SCALE GENOMIC DNA]</scope>
    <source>
        <strain evidence="1 2">FP101781</strain>
    </source>
</reference>
<keyword evidence="2" id="KW-1185">Reference proteome</keyword>
<comment type="caution">
    <text evidence="1">The sequence shown here is derived from an EMBL/GenBank/DDBJ whole genome shotgun (WGS) entry which is preliminary data.</text>
</comment>
<dbReference type="EMBL" id="QPFP01000129">
    <property type="protein sequence ID" value="TEB20902.1"/>
    <property type="molecule type" value="Genomic_DNA"/>
</dbReference>
<name>A0A4Y7SG92_COPMI</name>
<evidence type="ECO:0000313" key="1">
    <source>
        <dbReference type="EMBL" id="TEB20902.1"/>
    </source>
</evidence>
<dbReference type="Proteomes" id="UP000298030">
    <property type="component" value="Unassembled WGS sequence"/>
</dbReference>
<organism evidence="1 2">
    <name type="scientific">Coprinellus micaceus</name>
    <name type="common">Glistening ink-cap mushroom</name>
    <name type="synonym">Coprinus micaceus</name>
    <dbReference type="NCBI Taxonomy" id="71717"/>
    <lineage>
        <taxon>Eukaryota</taxon>
        <taxon>Fungi</taxon>
        <taxon>Dikarya</taxon>
        <taxon>Basidiomycota</taxon>
        <taxon>Agaricomycotina</taxon>
        <taxon>Agaricomycetes</taxon>
        <taxon>Agaricomycetidae</taxon>
        <taxon>Agaricales</taxon>
        <taxon>Agaricineae</taxon>
        <taxon>Psathyrellaceae</taxon>
        <taxon>Coprinellus</taxon>
    </lineage>
</organism>